<dbReference type="GO" id="GO:0003677">
    <property type="term" value="F:DNA binding"/>
    <property type="evidence" value="ECO:0007669"/>
    <property type="project" value="UniProtKB-UniRule"/>
</dbReference>
<evidence type="ECO:0000256" key="1">
    <source>
        <dbReference type="ARBA" id="ARBA00022722"/>
    </source>
</evidence>
<dbReference type="PANTHER" id="PTHR11070">
    <property type="entry name" value="UVRD / RECB / PCRA DNA HELICASE FAMILY MEMBER"/>
    <property type="match status" value="1"/>
</dbReference>
<dbReference type="OrthoDB" id="9810135at2"/>
<protein>
    <recommendedName>
        <fullName evidence="15">RecBCD enzyme subunit RecB</fullName>
        <ecNumber evidence="15">3.1.11.5</ecNumber>
        <ecNumber evidence="15">5.6.2.4</ecNumber>
    </recommendedName>
    <alternativeName>
        <fullName evidence="15">DNA 3'-5' helicase subunit RecB</fullName>
    </alternativeName>
    <alternativeName>
        <fullName evidence="15">Exonuclease V subunit RecB</fullName>
        <shortName evidence="15">ExoV subunit RecB</shortName>
    </alternativeName>
    <alternativeName>
        <fullName evidence="15">Helicase/nuclease RecBCD subunit RecB</fullName>
    </alternativeName>
</protein>
<dbReference type="HAMAP" id="MF_01485">
    <property type="entry name" value="RecB"/>
    <property type="match status" value="1"/>
</dbReference>
<feature type="domain" description="UvrD-like helicase C-terminal" evidence="18">
    <location>
        <begin position="478"/>
        <end position="741"/>
    </location>
</feature>
<feature type="binding site" evidence="15">
    <location>
        <position position="1070"/>
    </location>
    <ligand>
        <name>Mg(2+)</name>
        <dbReference type="ChEBI" id="CHEBI:18420"/>
    </ligand>
</feature>
<evidence type="ECO:0000256" key="9">
    <source>
        <dbReference type="ARBA" id="ARBA00022842"/>
    </source>
</evidence>
<keyword evidence="9 15" id="KW-0460">Magnesium</keyword>
<dbReference type="GO" id="GO:0043138">
    <property type="term" value="F:3'-5' DNA helicase activity"/>
    <property type="evidence" value="ECO:0007669"/>
    <property type="project" value="UniProtKB-UniRule"/>
</dbReference>
<dbReference type="SUPFAM" id="SSF52540">
    <property type="entry name" value="P-loop containing nucleoside triphosphate hydrolases"/>
    <property type="match status" value="1"/>
</dbReference>
<dbReference type="SUPFAM" id="SSF52980">
    <property type="entry name" value="Restriction endonuclease-like"/>
    <property type="match status" value="1"/>
</dbReference>
<dbReference type="Pfam" id="PF13361">
    <property type="entry name" value="UvrD_C"/>
    <property type="match status" value="1"/>
</dbReference>
<comment type="miscellaneous">
    <text evidence="15">In the RecBCD complex, RecB has a slow 3'-5' helicase, an exonuclease activity and loads RecA onto ssDNA, RecD has a fast 5'-3' helicase activity, while RecC stimulates the ATPase and processivity of the RecB helicase and contributes to recognition of the Chi site.</text>
</comment>
<dbReference type="EC" id="5.6.2.4" evidence="15"/>
<comment type="subunit">
    <text evidence="15">Heterotrimer of RecB, RecC and RecD. All subunits contribute to DNA-binding. Interacts with RecA.</text>
</comment>
<comment type="domain">
    <text evidence="15">The C-terminal domain has nuclease activity and interacts with RecD. It interacts with RecA, facilitating its loading onto ssDNA.</text>
</comment>
<keyword evidence="6 15" id="KW-0347">Helicase</keyword>
<organism evidence="19 20">
    <name type="scientific">Plasticicumulans lactativorans</name>
    <dbReference type="NCBI Taxonomy" id="1133106"/>
    <lineage>
        <taxon>Bacteria</taxon>
        <taxon>Pseudomonadati</taxon>
        <taxon>Pseudomonadota</taxon>
        <taxon>Gammaproteobacteria</taxon>
        <taxon>Candidatus Competibacteraceae</taxon>
        <taxon>Plasticicumulans</taxon>
    </lineage>
</organism>
<evidence type="ECO:0000256" key="4">
    <source>
        <dbReference type="ARBA" id="ARBA00022763"/>
    </source>
</evidence>
<dbReference type="GO" id="GO:0005524">
    <property type="term" value="F:ATP binding"/>
    <property type="evidence" value="ECO:0007669"/>
    <property type="project" value="UniProtKB-UniRule"/>
</dbReference>
<feature type="binding site" evidence="16">
    <location>
        <begin position="22"/>
        <end position="29"/>
    </location>
    <ligand>
        <name>ATP</name>
        <dbReference type="ChEBI" id="CHEBI:30616"/>
    </ligand>
</feature>
<keyword evidence="2 15" id="KW-0479">Metal-binding</keyword>
<dbReference type="Proteomes" id="UP000295765">
    <property type="component" value="Unassembled WGS sequence"/>
</dbReference>
<comment type="cofactor">
    <cofactor evidence="15">
        <name>Mg(2+)</name>
        <dbReference type="ChEBI" id="CHEBI:18420"/>
    </cofactor>
    <text evidence="15">Binds 1 Mg(2+) ion per subunit.</text>
</comment>
<evidence type="ECO:0000256" key="7">
    <source>
        <dbReference type="ARBA" id="ARBA00022839"/>
    </source>
</evidence>
<evidence type="ECO:0000256" key="15">
    <source>
        <dbReference type="HAMAP-Rule" id="MF_01485"/>
    </source>
</evidence>
<feature type="active site" description="For nuclease activity" evidence="15">
    <location>
        <position position="1070"/>
    </location>
</feature>
<feature type="region of interest" description="Nuclease activity, interacts with RecD and RecA" evidence="15">
    <location>
        <begin position="894"/>
        <end position="1173"/>
    </location>
</feature>
<dbReference type="Pfam" id="PF00580">
    <property type="entry name" value="UvrD-helicase"/>
    <property type="match status" value="1"/>
</dbReference>
<comment type="similarity">
    <text evidence="15">Belongs to the helicase family. UvrD subfamily.</text>
</comment>
<dbReference type="InterPro" id="IPR027417">
    <property type="entry name" value="P-loop_NTPase"/>
</dbReference>
<keyword evidence="11 15" id="KW-0234">DNA repair</keyword>
<evidence type="ECO:0000256" key="5">
    <source>
        <dbReference type="ARBA" id="ARBA00022801"/>
    </source>
</evidence>
<comment type="caution">
    <text evidence="19">The sequence shown here is derived from an EMBL/GenBank/DDBJ whole genome shotgun (WGS) entry which is preliminary data.</text>
</comment>
<proteinExistence type="inferred from homology"/>
<accession>A0A4R2KZY7</accession>
<keyword evidence="4 15" id="KW-0227">DNA damage</keyword>
<dbReference type="GO" id="GO:0009338">
    <property type="term" value="C:exodeoxyribonuclease V complex"/>
    <property type="evidence" value="ECO:0007669"/>
    <property type="project" value="TreeGrafter"/>
</dbReference>
<feature type="domain" description="UvrD-like helicase ATP-binding" evidence="17">
    <location>
        <begin position="1"/>
        <end position="448"/>
    </location>
</feature>
<dbReference type="GO" id="GO:0000724">
    <property type="term" value="P:double-strand break repair via homologous recombination"/>
    <property type="evidence" value="ECO:0007669"/>
    <property type="project" value="UniProtKB-UniRule"/>
</dbReference>
<dbReference type="PROSITE" id="PS51217">
    <property type="entry name" value="UVRD_HELICASE_CTER"/>
    <property type="match status" value="1"/>
</dbReference>
<evidence type="ECO:0000256" key="11">
    <source>
        <dbReference type="ARBA" id="ARBA00023204"/>
    </source>
</evidence>
<dbReference type="InterPro" id="IPR038726">
    <property type="entry name" value="PDDEXK_AddAB-type"/>
</dbReference>
<feature type="region of interest" description="DNA-binding and helicase activity, interacts with RecC" evidence="15">
    <location>
        <begin position="1"/>
        <end position="836"/>
    </location>
</feature>
<keyword evidence="8 15" id="KW-0067">ATP-binding</keyword>
<dbReference type="PROSITE" id="PS51198">
    <property type="entry name" value="UVRD_HELICASE_ATP_BIND"/>
    <property type="match status" value="1"/>
</dbReference>
<keyword evidence="3 15" id="KW-0547">Nucleotide-binding</keyword>
<evidence type="ECO:0000256" key="8">
    <source>
        <dbReference type="ARBA" id="ARBA00022840"/>
    </source>
</evidence>
<evidence type="ECO:0000256" key="13">
    <source>
        <dbReference type="ARBA" id="ARBA00034617"/>
    </source>
</evidence>
<evidence type="ECO:0000256" key="2">
    <source>
        <dbReference type="ARBA" id="ARBA00022723"/>
    </source>
</evidence>
<dbReference type="InterPro" id="IPR014017">
    <property type="entry name" value="DNA_helicase_UvrD-like_C"/>
</dbReference>
<dbReference type="EMBL" id="SLWY01000017">
    <property type="protein sequence ID" value="TCO79704.1"/>
    <property type="molecule type" value="Genomic_DNA"/>
</dbReference>
<name>A0A4R2KZY7_9GAMM</name>
<keyword evidence="10 15" id="KW-0238">DNA-binding</keyword>
<dbReference type="Gene3D" id="3.90.320.10">
    <property type="match status" value="1"/>
</dbReference>
<dbReference type="EC" id="3.1.11.5" evidence="15"/>
<feature type="binding site" evidence="15">
    <location>
        <position position="947"/>
    </location>
    <ligand>
        <name>Mg(2+)</name>
        <dbReference type="ChEBI" id="CHEBI:18420"/>
    </ligand>
</feature>
<evidence type="ECO:0000259" key="18">
    <source>
        <dbReference type="PROSITE" id="PS51217"/>
    </source>
</evidence>
<comment type="catalytic activity">
    <reaction evidence="14 15">
        <text>ATP + H2O = ADP + phosphate + H(+)</text>
        <dbReference type="Rhea" id="RHEA:13065"/>
        <dbReference type="ChEBI" id="CHEBI:15377"/>
        <dbReference type="ChEBI" id="CHEBI:15378"/>
        <dbReference type="ChEBI" id="CHEBI:30616"/>
        <dbReference type="ChEBI" id="CHEBI:43474"/>
        <dbReference type="ChEBI" id="CHEBI:456216"/>
        <dbReference type="EC" id="5.6.2.4"/>
    </reaction>
</comment>
<dbReference type="AlphaFoldDB" id="A0A4R2KZY7"/>
<dbReference type="PANTHER" id="PTHR11070:SF23">
    <property type="entry name" value="RECBCD ENZYME SUBUNIT RECB"/>
    <property type="match status" value="1"/>
</dbReference>
<dbReference type="Gene3D" id="1.10.3170.10">
    <property type="entry name" value="Recbcd, chain B, domain 2"/>
    <property type="match status" value="1"/>
</dbReference>
<evidence type="ECO:0000313" key="20">
    <source>
        <dbReference type="Proteomes" id="UP000295765"/>
    </source>
</evidence>
<dbReference type="InterPro" id="IPR011604">
    <property type="entry name" value="PDDEXK-like_dom_sf"/>
</dbReference>
<keyword evidence="1 15" id="KW-0540">Nuclease</keyword>
<dbReference type="RefSeq" id="WP_132544323.1">
    <property type="nucleotide sequence ID" value="NZ_SLWY01000017.1"/>
</dbReference>
<evidence type="ECO:0000256" key="14">
    <source>
        <dbReference type="ARBA" id="ARBA00048988"/>
    </source>
</evidence>
<evidence type="ECO:0000256" key="3">
    <source>
        <dbReference type="ARBA" id="ARBA00022741"/>
    </source>
</evidence>
<keyword evidence="20" id="KW-1185">Reference proteome</keyword>
<comment type="catalytic activity">
    <reaction evidence="13 15">
        <text>Couples ATP hydrolysis with the unwinding of duplex DNA by translocating in the 3'-5' direction.</text>
        <dbReference type="EC" id="5.6.2.4"/>
    </reaction>
</comment>
<dbReference type="InterPro" id="IPR004586">
    <property type="entry name" value="RecB"/>
</dbReference>
<evidence type="ECO:0000256" key="12">
    <source>
        <dbReference type="ARBA" id="ARBA00023235"/>
    </source>
</evidence>
<evidence type="ECO:0000256" key="10">
    <source>
        <dbReference type="ARBA" id="ARBA00023125"/>
    </source>
</evidence>
<dbReference type="CDD" id="cd22352">
    <property type="entry name" value="RecB_C-like"/>
    <property type="match status" value="1"/>
</dbReference>
<dbReference type="InterPro" id="IPR011335">
    <property type="entry name" value="Restrct_endonuc-II-like"/>
</dbReference>
<keyword evidence="5 15" id="KW-0378">Hydrolase</keyword>
<dbReference type="InterPro" id="IPR000212">
    <property type="entry name" value="DNA_helicase_UvrD/REP"/>
</dbReference>
<dbReference type="Gene3D" id="1.10.486.10">
    <property type="entry name" value="PCRA, domain 4"/>
    <property type="match status" value="1"/>
</dbReference>
<keyword evidence="7 15" id="KW-0269">Exonuclease</keyword>
<feature type="binding site" evidence="15">
    <location>
        <position position="1057"/>
    </location>
    <ligand>
        <name>Mg(2+)</name>
        <dbReference type="ChEBI" id="CHEBI:18420"/>
    </ligand>
</feature>
<dbReference type="GO" id="GO:0005829">
    <property type="term" value="C:cytosol"/>
    <property type="evidence" value="ECO:0007669"/>
    <property type="project" value="TreeGrafter"/>
</dbReference>
<keyword evidence="12 15" id="KW-0413">Isomerase</keyword>
<comment type="domain">
    <text evidence="15">The N-terminal DNA-binding domain is a ssDNA-dependent ATPase and has ATP-dependent 3'-5' helicase function. This domain interacts with RecC.</text>
</comment>
<evidence type="ECO:0000259" key="17">
    <source>
        <dbReference type="PROSITE" id="PS51198"/>
    </source>
</evidence>
<gene>
    <name evidence="15" type="primary">recB</name>
    <name evidence="19" type="ORF">EV699_11713</name>
</gene>
<dbReference type="Pfam" id="PF12705">
    <property type="entry name" value="PDDEXK_1"/>
    <property type="match status" value="1"/>
</dbReference>
<comment type="function">
    <text evidence="15">A helicase/nuclease that prepares dsDNA breaks (DSB) for recombinational DNA repair. Binds to DSBs and unwinds DNA via a highly rapid and processive ATP-dependent bidirectional helicase activity. Unwinds dsDNA until it encounters a Chi (crossover hotspot instigator) sequence from the 3' direction. Cuts ssDNA a few nucleotides 3' to the Chi site. The properties and activities of the enzyme are changed at Chi. The Chi-altered holoenzyme produces a long 3'-ssDNA overhang and facilitates RecA-binding to the ssDNA for homologous DNA recombination and repair. Holoenzyme degrades any linearized DNA that is unable to undergo homologous recombination. In the holoenzyme this subunit contributes ATPase, 3'-5' helicase, exonuclease activity and loads RecA onto ssDNA.</text>
</comment>
<evidence type="ECO:0000313" key="19">
    <source>
        <dbReference type="EMBL" id="TCO79704.1"/>
    </source>
</evidence>
<reference evidence="19 20" key="1">
    <citation type="submission" date="2019-03" db="EMBL/GenBank/DDBJ databases">
        <title>Genomic Encyclopedia of Type Strains, Phase IV (KMG-IV): sequencing the most valuable type-strain genomes for metagenomic binning, comparative biology and taxonomic classification.</title>
        <authorList>
            <person name="Goeker M."/>
        </authorList>
    </citation>
    <scope>NUCLEOTIDE SEQUENCE [LARGE SCALE GENOMIC DNA]</scope>
    <source>
        <strain evidence="19 20">DSM 25287</strain>
    </source>
</reference>
<dbReference type="GO" id="GO:0000287">
    <property type="term" value="F:magnesium ion binding"/>
    <property type="evidence" value="ECO:0007669"/>
    <property type="project" value="UniProtKB-UniRule"/>
</dbReference>
<dbReference type="Gene3D" id="3.40.50.300">
    <property type="entry name" value="P-loop containing nucleotide triphosphate hydrolases"/>
    <property type="match status" value="2"/>
</dbReference>
<evidence type="ECO:0000256" key="6">
    <source>
        <dbReference type="ARBA" id="ARBA00022806"/>
    </source>
</evidence>
<dbReference type="InterPro" id="IPR014016">
    <property type="entry name" value="UvrD-like_ATP-bd"/>
</dbReference>
<sequence>MTALRAFDALGVPLDRLCLVEASAGTGKTYAIAGLYLRLVVEAGLHVDRILVVTFTEAATHELRGRIRARLAAARAAFAGEAGAGDDAVLAGLLDACDDRVRAARRLEAAVLGFDEAAIFTIHGFCSRVLGEHAFAAGQPFAAETLADADALLAEVVEDFWRLRLHAATPSFVGQVLAARLSPRVLLAEVRPYLGRPGLARIAPAAADVDAADAAFAAAFAAAREAWPAAREAVAALLLESPALNRNAYRKPSVARWLAALDAYLAAAPDVAGFDGLERFTPARLALATGKGKAPPEHPFFATCAHLHDAAATAREFHAGALARLRLELLDYAERELAARKRRERLQSYDDLLSGLAAALAAPGAGTRLAASLRSRYAAALIDEFQDTDPTQYAIFRAIYAGHAQPVFMVGDPKQAIYSFRGADVFAYLRARADAPERYTLATNWRSRPALVAAVNALFASRPDPFMLPGIAFQPVAAAPRAPAECTLPDGPADAALQLWLLPAGEDGQGLARERASGLAASACARRIARLLGAPGARLDGRALNGGDIAVLVRSHRQAGLIRDALAALGVPAVLQSRESVFASAEAEALERVLLAVHEPRREARVRAALITPLFGVDAAGLLALDADPAAWERLLDVFHRYHALWRERGFSAMLRALLAGHAVERRLLALADGERRLTNLLHLAELAAAAESAERLAPAALLRWLAAHRDAPGGDDDDRQLRLESDAERVKIVTIHKSKGLEYPVVFCPFLWDGQVHARKASAIRYHHDGHGVVEFGAAADAPGRALAEREEHAENLRLAYVALTRARHRCYVVWGAVNKAESSPLAWLLHPQGMGEAPGVLPRGELDALAAASGGAVAVLDWPDEAPAHYRAVAESRTSLAARPFTRTLVPGWRLTSFSQLVQGLAHEGPDHDAAVPLPLADAAVQAPDDFRAFPRGARAGTCLHAIFEALDFATADREAIAAEAARQLARHDFAPQWREAVAAGIHDVLHTPLDATGLRLAEVPAARRRVELEFVYPLAGLSVAGLARVLGAHGVVLPGLAFEPLGGYLRGFVDLVFEARGRVYVVDYKSNWLGAEADDYRAERLPAAMDAAGYRLQYLVYTVAVHRWLRLKRPGYAYARDFGGVFYLFLRGMGPALGPGHGVFADRPAPALVEALDHYLEHGDAGTRQA</sequence>
<dbReference type="GO" id="GO:0008854">
    <property type="term" value="F:exodeoxyribonuclease V activity"/>
    <property type="evidence" value="ECO:0007669"/>
    <property type="project" value="UniProtKB-EC"/>
</dbReference>
<comment type="catalytic activity">
    <reaction evidence="15">
        <text>Exonucleolytic cleavage (in the presence of ATP) in either 5'- to 3'- or 3'- to 5'-direction to yield 5'-phosphooligonucleotides.</text>
        <dbReference type="EC" id="3.1.11.5"/>
    </reaction>
</comment>
<evidence type="ECO:0000256" key="16">
    <source>
        <dbReference type="PROSITE-ProRule" id="PRU00560"/>
    </source>
</evidence>
<dbReference type="GO" id="GO:0016887">
    <property type="term" value="F:ATP hydrolysis activity"/>
    <property type="evidence" value="ECO:0007669"/>
    <property type="project" value="RHEA"/>
</dbReference>
<dbReference type="NCBIfam" id="TIGR00609">
    <property type="entry name" value="recB"/>
    <property type="match status" value="1"/>
</dbReference>